<dbReference type="Proteomes" id="UP000652761">
    <property type="component" value="Unassembled WGS sequence"/>
</dbReference>
<keyword evidence="2" id="KW-1185">Reference proteome</keyword>
<accession>A0A843WTG0</accession>
<organism evidence="1 2">
    <name type="scientific">Colocasia esculenta</name>
    <name type="common">Wild taro</name>
    <name type="synonym">Arum esculentum</name>
    <dbReference type="NCBI Taxonomy" id="4460"/>
    <lineage>
        <taxon>Eukaryota</taxon>
        <taxon>Viridiplantae</taxon>
        <taxon>Streptophyta</taxon>
        <taxon>Embryophyta</taxon>
        <taxon>Tracheophyta</taxon>
        <taxon>Spermatophyta</taxon>
        <taxon>Magnoliopsida</taxon>
        <taxon>Liliopsida</taxon>
        <taxon>Araceae</taxon>
        <taxon>Aroideae</taxon>
        <taxon>Colocasieae</taxon>
        <taxon>Colocasia</taxon>
    </lineage>
</organism>
<reference evidence="1" key="1">
    <citation type="submission" date="2017-07" db="EMBL/GenBank/DDBJ databases">
        <title>Taro Niue Genome Assembly and Annotation.</title>
        <authorList>
            <person name="Atibalentja N."/>
            <person name="Keating K."/>
            <person name="Fields C.J."/>
        </authorList>
    </citation>
    <scope>NUCLEOTIDE SEQUENCE</scope>
    <source>
        <strain evidence="1">Niue_2</strain>
        <tissue evidence="1">Leaf</tissue>
    </source>
</reference>
<comment type="caution">
    <text evidence="1">The sequence shown here is derived from an EMBL/GenBank/DDBJ whole genome shotgun (WGS) entry which is preliminary data.</text>
</comment>
<name>A0A843WTG0_COLES</name>
<evidence type="ECO:0000313" key="1">
    <source>
        <dbReference type="EMBL" id="MQM11096.1"/>
    </source>
</evidence>
<evidence type="ECO:0000313" key="2">
    <source>
        <dbReference type="Proteomes" id="UP000652761"/>
    </source>
</evidence>
<proteinExistence type="predicted"/>
<sequence>MSSAIHWPPRPHKNDPNGRNVTVLAIKQLPWMGRHEFGLPCMHVVKRRPAAAGCVSVLEGDCTIG</sequence>
<protein>
    <submittedName>
        <fullName evidence="1">Uncharacterized protein</fullName>
    </submittedName>
</protein>
<dbReference type="AlphaFoldDB" id="A0A843WTG0"/>
<dbReference type="EMBL" id="NMUH01004866">
    <property type="protein sequence ID" value="MQM11096.1"/>
    <property type="molecule type" value="Genomic_DNA"/>
</dbReference>
<gene>
    <name evidence="1" type="ORF">Taro_043999</name>
</gene>